<dbReference type="InterPro" id="IPR050505">
    <property type="entry name" value="WDR55/POC1"/>
</dbReference>
<dbReference type="InterPro" id="IPR001680">
    <property type="entry name" value="WD40_rpt"/>
</dbReference>
<comment type="similarity">
    <text evidence="1">Belongs to the WD repeat WDR55 family.</text>
</comment>
<keyword evidence="8" id="KW-1185">Reference proteome</keyword>
<keyword evidence="3" id="KW-0677">Repeat</keyword>
<name>A0A6A6J4V8_WESOR</name>
<feature type="region of interest" description="Disordered" evidence="6">
    <location>
        <begin position="354"/>
        <end position="418"/>
    </location>
</feature>
<accession>A0A6A6J4V8</accession>
<evidence type="ECO:0000256" key="2">
    <source>
        <dbReference type="ARBA" id="ARBA00022574"/>
    </source>
</evidence>
<dbReference type="RefSeq" id="XP_033648971.1">
    <property type="nucleotide sequence ID" value="XM_033796153.1"/>
</dbReference>
<sequence length="418" mass="44540">MFDTVCTIPLAHELFAQAIHPREPVVSAGLSSGHVYTYRLPPAASDQEDGDAAAASGSGFGHIDTAWRTRRHKGSCRTLAFGHDGAHLYSAGTDGIVKQADVRTGQVTAKIAIPLESRTGSIDPPTVLHALTPQALILGTDSSAMHVYDLRALRPSELSIKPQHTYHPHDDYVSSITPLPPGEASTSGLPKQWVSVGGTTLAVTDVRRGVMVRSENQEEELLSSVMVTGLSKRGTNVGEKLIVGGGSGVLTLWERGVWDDQDERIIVDRSPGGGESIDSLSLLPQGVGPGGKIVVAGLGNGELKFVKIGPNKTVSELKHDELQAEAVVGLGFDVTGRMFSGGGKMIKAWHEKLEEDATEEEEQAAGTKRTLDPDSDDDSDEEAGESSDEERESKKRKKRKRSKGKQKGNGIVGFSGLD</sequence>
<dbReference type="OrthoDB" id="2288928at2759"/>
<proteinExistence type="inferred from homology"/>
<dbReference type="Gene3D" id="2.130.10.10">
    <property type="entry name" value="YVTN repeat-like/Quinoprotein amine dehydrogenase"/>
    <property type="match status" value="2"/>
</dbReference>
<keyword evidence="2" id="KW-0853">WD repeat</keyword>
<organism evidence="7 8">
    <name type="scientific">Westerdykella ornata</name>
    <dbReference type="NCBI Taxonomy" id="318751"/>
    <lineage>
        <taxon>Eukaryota</taxon>
        <taxon>Fungi</taxon>
        <taxon>Dikarya</taxon>
        <taxon>Ascomycota</taxon>
        <taxon>Pezizomycotina</taxon>
        <taxon>Dothideomycetes</taxon>
        <taxon>Pleosporomycetidae</taxon>
        <taxon>Pleosporales</taxon>
        <taxon>Sporormiaceae</taxon>
        <taxon>Westerdykella</taxon>
    </lineage>
</organism>
<evidence type="ECO:0000256" key="5">
    <source>
        <dbReference type="ARBA" id="ARBA00039514"/>
    </source>
</evidence>
<dbReference type="GeneID" id="54549328"/>
<dbReference type="PANTHER" id="PTHR44019:SF20">
    <property type="entry name" value="WD REPEAT-CONTAINING PROTEIN 55"/>
    <property type="match status" value="1"/>
</dbReference>
<evidence type="ECO:0000256" key="6">
    <source>
        <dbReference type="SAM" id="MobiDB-lite"/>
    </source>
</evidence>
<evidence type="ECO:0000313" key="8">
    <source>
        <dbReference type="Proteomes" id="UP000800097"/>
    </source>
</evidence>
<protein>
    <recommendedName>
        <fullName evidence="4">WD repeat-containing protein JIP5</fullName>
    </recommendedName>
    <alternativeName>
        <fullName evidence="5">WD repeat-containing protein jip5</fullName>
    </alternativeName>
</protein>
<evidence type="ECO:0000256" key="4">
    <source>
        <dbReference type="ARBA" id="ARBA00039238"/>
    </source>
</evidence>
<gene>
    <name evidence="7" type="ORF">EI97DRAFT_387929</name>
</gene>
<dbReference type="InterPro" id="IPR036322">
    <property type="entry name" value="WD40_repeat_dom_sf"/>
</dbReference>
<dbReference type="InterPro" id="IPR015943">
    <property type="entry name" value="WD40/YVTN_repeat-like_dom_sf"/>
</dbReference>
<dbReference type="SUPFAM" id="SSF50978">
    <property type="entry name" value="WD40 repeat-like"/>
    <property type="match status" value="1"/>
</dbReference>
<evidence type="ECO:0000313" key="7">
    <source>
        <dbReference type="EMBL" id="KAF2271432.1"/>
    </source>
</evidence>
<dbReference type="Proteomes" id="UP000800097">
    <property type="component" value="Unassembled WGS sequence"/>
</dbReference>
<dbReference type="AlphaFoldDB" id="A0A6A6J4V8"/>
<evidence type="ECO:0000256" key="3">
    <source>
        <dbReference type="ARBA" id="ARBA00022737"/>
    </source>
</evidence>
<feature type="compositionally biased region" description="Basic residues" evidence="6">
    <location>
        <begin position="394"/>
        <end position="406"/>
    </location>
</feature>
<dbReference type="PANTHER" id="PTHR44019">
    <property type="entry name" value="WD REPEAT-CONTAINING PROTEIN 55"/>
    <property type="match status" value="1"/>
</dbReference>
<evidence type="ECO:0000256" key="1">
    <source>
        <dbReference type="ARBA" id="ARBA00007625"/>
    </source>
</evidence>
<dbReference type="SMART" id="SM00320">
    <property type="entry name" value="WD40"/>
    <property type="match status" value="3"/>
</dbReference>
<dbReference type="EMBL" id="ML986542">
    <property type="protein sequence ID" value="KAF2271432.1"/>
    <property type="molecule type" value="Genomic_DNA"/>
</dbReference>
<feature type="compositionally biased region" description="Acidic residues" evidence="6">
    <location>
        <begin position="373"/>
        <end position="390"/>
    </location>
</feature>
<reference evidence="7" key="1">
    <citation type="journal article" date="2020" name="Stud. Mycol.">
        <title>101 Dothideomycetes genomes: a test case for predicting lifestyles and emergence of pathogens.</title>
        <authorList>
            <person name="Haridas S."/>
            <person name="Albert R."/>
            <person name="Binder M."/>
            <person name="Bloem J."/>
            <person name="Labutti K."/>
            <person name="Salamov A."/>
            <person name="Andreopoulos B."/>
            <person name="Baker S."/>
            <person name="Barry K."/>
            <person name="Bills G."/>
            <person name="Bluhm B."/>
            <person name="Cannon C."/>
            <person name="Castanera R."/>
            <person name="Culley D."/>
            <person name="Daum C."/>
            <person name="Ezra D."/>
            <person name="Gonzalez J."/>
            <person name="Henrissat B."/>
            <person name="Kuo A."/>
            <person name="Liang C."/>
            <person name="Lipzen A."/>
            <person name="Lutzoni F."/>
            <person name="Magnuson J."/>
            <person name="Mondo S."/>
            <person name="Nolan M."/>
            <person name="Ohm R."/>
            <person name="Pangilinan J."/>
            <person name="Park H.-J."/>
            <person name="Ramirez L."/>
            <person name="Alfaro M."/>
            <person name="Sun H."/>
            <person name="Tritt A."/>
            <person name="Yoshinaga Y."/>
            <person name="Zwiers L.-H."/>
            <person name="Turgeon B."/>
            <person name="Goodwin S."/>
            <person name="Spatafora J."/>
            <person name="Crous P."/>
            <person name="Grigoriev I."/>
        </authorList>
    </citation>
    <scope>NUCLEOTIDE SEQUENCE</scope>
    <source>
        <strain evidence="7">CBS 379.55</strain>
    </source>
</reference>